<evidence type="ECO:0000313" key="2">
    <source>
        <dbReference type="RefSeq" id="XP_016454743.2"/>
    </source>
</evidence>
<dbReference type="GeneID" id="107778930"/>
<dbReference type="PaxDb" id="4097-A0A1S3YRI7"/>
<dbReference type="KEGG" id="nta:107778930"/>
<dbReference type="AlphaFoldDB" id="A0A1S3YRI7"/>
<dbReference type="RefSeq" id="XP_016454743.1">
    <property type="nucleotide sequence ID" value="XM_016599257.1"/>
</dbReference>
<accession>A0A1S3YRI7</accession>
<evidence type="ECO:0000313" key="1">
    <source>
        <dbReference type="Proteomes" id="UP000790787"/>
    </source>
</evidence>
<proteinExistence type="predicted"/>
<keyword evidence="1" id="KW-1185">Reference proteome</keyword>
<reference evidence="2" key="2">
    <citation type="submission" date="2025-08" db="UniProtKB">
        <authorList>
            <consortium name="RefSeq"/>
        </authorList>
    </citation>
    <scope>IDENTIFICATION</scope>
    <source>
        <tissue evidence="2">Leaf</tissue>
    </source>
</reference>
<organism evidence="1 2">
    <name type="scientific">Nicotiana tabacum</name>
    <name type="common">Common tobacco</name>
    <dbReference type="NCBI Taxonomy" id="4097"/>
    <lineage>
        <taxon>Eukaryota</taxon>
        <taxon>Viridiplantae</taxon>
        <taxon>Streptophyta</taxon>
        <taxon>Embryophyta</taxon>
        <taxon>Tracheophyta</taxon>
        <taxon>Spermatophyta</taxon>
        <taxon>Magnoliopsida</taxon>
        <taxon>eudicotyledons</taxon>
        <taxon>Gunneridae</taxon>
        <taxon>Pentapetalae</taxon>
        <taxon>asterids</taxon>
        <taxon>lamiids</taxon>
        <taxon>Solanales</taxon>
        <taxon>Solanaceae</taxon>
        <taxon>Nicotianoideae</taxon>
        <taxon>Nicotianeae</taxon>
        <taxon>Nicotiana</taxon>
    </lineage>
</organism>
<reference evidence="1" key="1">
    <citation type="journal article" date="2014" name="Nat. Commun.">
        <title>The tobacco genome sequence and its comparison with those of tomato and potato.</title>
        <authorList>
            <person name="Sierro N."/>
            <person name="Battey J.N."/>
            <person name="Ouadi S."/>
            <person name="Bakaher N."/>
            <person name="Bovet L."/>
            <person name="Willig A."/>
            <person name="Goepfert S."/>
            <person name="Peitsch M.C."/>
            <person name="Ivanov N.V."/>
        </authorList>
    </citation>
    <scope>NUCLEOTIDE SEQUENCE [LARGE SCALE GENOMIC DNA]</scope>
</reference>
<sequence>MPGLIVKKLQEDESMSEDDYDSDADDDDSDDADDGDTDDDDKNACALEERLANIERMHKQIWLVIETKAKDKGINITEILAQFPGGLSAFHEPGPTPTQESSIEERLTNFEMKWRHTLLVTEVVFKAMGTDGTEILAKLAEVRARLSASHEPGPTPAPTNDAPAQVVEDVVADQMTVLDATTVDTDDSTFSPPTLAPAVSTVDVPPVFIAPNAAATADTPNSAVYPALASLAPVITAAAVSIPPAEAGDTPMPDASA</sequence>
<protein>
    <submittedName>
        <fullName evidence="2">Uncharacterized protein LOC107778930</fullName>
    </submittedName>
</protein>
<dbReference type="RefSeq" id="XP_016454743.2">
    <property type="nucleotide sequence ID" value="XM_016599257.2"/>
</dbReference>
<name>A0A1S3YRI7_TOBAC</name>
<dbReference type="Proteomes" id="UP000790787">
    <property type="component" value="Chromosome 6"/>
</dbReference>
<gene>
    <name evidence="2" type="primary">LOC107778930</name>
</gene>